<dbReference type="Gene3D" id="1.25.40.10">
    <property type="entry name" value="Tetratricopeptide repeat domain"/>
    <property type="match status" value="1"/>
</dbReference>
<evidence type="ECO:0000256" key="7">
    <source>
        <dbReference type="ARBA" id="ARBA00023163"/>
    </source>
</evidence>
<dbReference type="InterPro" id="IPR043502">
    <property type="entry name" value="DNA/RNA_pol_sf"/>
</dbReference>
<evidence type="ECO:0000256" key="8">
    <source>
        <dbReference type="ARBA" id="ARBA00048552"/>
    </source>
</evidence>
<comment type="caution">
    <text evidence="12">The sequence shown here is derived from an EMBL/GenBank/DDBJ whole genome shotgun (WGS) entry which is preliminary data.</text>
</comment>
<feature type="domain" description="DNA-directed RNA polymerase N-terminal" evidence="11">
    <location>
        <begin position="441"/>
        <end position="767"/>
    </location>
</feature>
<sequence>MYRFLKTQYASLPNVYFLSKGAPVDQLRLCSFCKVNHSNTSLAIWFIKKRCYGTTIHDAEVHYTVKKKSRIKRKYAELLEVTNEVTSNKKAAVKKLNASDLSLLANLPDVTLDKLHKINDSNVKEKRNKKNIKTNKCVGSSNNISSIGKYTNVAVDSAIFNDSEKGDNILNNEINYNCEDHVLYAGNSSFSSMLDMEHGEKIDEYGKSTSIINEDEVNEEELLKDKKNIKRRRKSEIKEDKKPPMVVPKNRPKKVFSEHTTNIMVAQMDALIACKMYTKAQQILKFVIKNCRIMSSTACQDMCNLLLDAYCSEKDLKKVLGIYDLMIKNSLITPQTYANVIIFIGTIENKAYQRELFEKMESDMTNNDISFNDIFNKAKFKLCQSEELLKTIQLFRPEYQPEYIMPELSYDSKLLNVSNMNSYKSPVEGVVSLEQLNNFLEAQIKQERQCIVLVESIEKFNKENNSTVLNSKQKVAALESYWEKVILEAFKTNLVYLEQKEHSFKPSALILSPFLKVLPPEHYSKLILQEIRNLVRGSEFFTPPLSILHGHLGFSIYKQYEVQTKEKNGVLDKTIDIYMKYFNWHMRTGRFDDKMIANNRAVWQKLTYENQHYGASLDTEYVTWPYPVIINIGKFLYNIIINEIKINVDNQAIDSLKYSTQTRETPAFYTLFRNKGKLMVEQVKPHPILCKVYKDAQSNLLTFDATIIPSLCPPRPWTSINTGGYVISKVDFVRTPHFAKNKQRRSLESVPANHLYPAYDSLNQLGSVPWKINTAVLDILIEVFQNGGSVKLNVPQPPSVLTENVQSEDKHMYSKEKTYLRQKKNEMYSLWCDCLYKLSLANHFRNNIFWLPHNLDFRGRVYPIPPHLTHLGSDLARSILIFAQGKPLGSQGLDWLKIHTINLTGLKKREPIINRLKFANENIDKIVDSAERPLTGDMWWTDSDEPWQTLASCMEVAKAIKSPNPEKYISSFPVHQDGSCNGLQHYAALGKDQIGAESVNLHPADTPQDVYSVVANMIDEIRAKDAERGLKVAQTLEGHIKRKVIKQTIMTTVYGVTKYGAKLQILRQLKDMENFPQESVWEASTYLAFKTFETLRTMFTSARTIQDWFTNCAYLISSVFGEQVEWVTPLGFPVIQPYCRLQKCPVKNMEPQLVGKVDTLKQRNAFPPNFIHSLDSSHMMLTSIFCEQAGITFMSVHDCFWTHPSTINIMNKICREQFVALHSQPILEDLSNYLNTRYLDKRNFSIEMLTDKEKENAINYFNQVPKKGSFDLQNVLKSTYFFS</sequence>
<dbReference type="GO" id="GO:0034245">
    <property type="term" value="C:mitochondrial DNA-directed RNA polymerase complex"/>
    <property type="evidence" value="ECO:0007669"/>
    <property type="project" value="TreeGrafter"/>
</dbReference>
<evidence type="ECO:0000256" key="2">
    <source>
        <dbReference type="ARBA" id="ARBA00012418"/>
    </source>
</evidence>
<evidence type="ECO:0000256" key="5">
    <source>
        <dbReference type="ARBA" id="ARBA00022695"/>
    </source>
</evidence>
<dbReference type="PANTHER" id="PTHR10102:SF0">
    <property type="entry name" value="DNA-DIRECTED RNA POLYMERASE, MITOCHONDRIAL"/>
    <property type="match status" value="1"/>
</dbReference>
<dbReference type="GO" id="GO:0001018">
    <property type="term" value="F:mitochondrial promoter sequence-specific DNA binding"/>
    <property type="evidence" value="ECO:0007669"/>
    <property type="project" value="TreeGrafter"/>
</dbReference>
<keyword evidence="3 9" id="KW-0240">DNA-directed RNA polymerase</keyword>
<evidence type="ECO:0000256" key="6">
    <source>
        <dbReference type="ARBA" id="ARBA00022946"/>
    </source>
</evidence>
<dbReference type="GO" id="GO:0006390">
    <property type="term" value="P:mitochondrial transcription"/>
    <property type="evidence" value="ECO:0007669"/>
    <property type="project" value="TreeGrafter"/>
</dbReference>
<dbReference type="FunFam" id="1.10.287.280:FF:000001">
    <property type="entry name" value="DNA-directed RNA polymerase"/>
    <property type="match status" value="1"/>
</dbReference>
<dbReference type="EC" id="2.7.7.6" evidence="2 9"/>
<dbReference type="NCBIfam" id="TIGR00756">
    <property type="entry name" value="PPR"/>
    <property type="match status" value="1"/>
</dbReference>
<dbReference type="Pfam" id="PF00940">
    <property type="entry name" value="RNA_pol"/>
    <property type="match status" value="1"/>
</dbReference>
<dbReference type="SMART" id="SM01311">
    <property type="entry name" value="RPOL_N"/>
    <property type="match status" value="1"/>
</dbReference>
<dbReference type="InterPro" id="IPR029262">
    <property type="entry name" value="RPOL_N"/>
</dbReference>
<keyword evidence="5 9" id="KW-0548">Nucleotidyltransferase</keyword>
<dbReference type="InterPro" id="IPR002885">
    <property type="entry name" value="PPR_rpt"/>
</dbReference>
<gene>
    <name evidence="12" type="ORF">KPH14_010745</name>
</gene>
<evidence type="ECO:0000256" key="3">
    <source>
        <dbReference type="ARBA" id="ARBA00022478"/>
    </source>
</evidence>
<dbReference type="PROSITE" id="PS00489">
    <property type="entry name" value="RNA_POL_PHAGE_2"/>
    <property type="match status" value="1"/>
</dbReference>
<protein>
    <recommendedName>
        <fullName evidence="2 9">DNA-directed RNA polymerase</fullName>
        <ecNumber evidence="2 9">2.7.7.6</ecNumber>
    </recommendedName>
</protein>
<comment type="function">
    <text evidence="9">DNA-dependent RNA polymerase catalyzes the transcription of DNA into RNA using the four ribonucleoside triphosphates as substrates.</text>
</comment>
<dbReference type="InterPro" id="IPR011990">
    <property type="entry name" value="TPR-like_helical_dom_sf"/>
</dbReference>
<evidence type="ECO:0000256" key="4">
    <source>
        <dbReference type="ARBA" id="ARBA00022679"/>
    </source>
</evidence>
<dbReference type="Gene3D" id="1.10.150.20">
    <property type="entry name" value="5' to 3' exonuclease, C-terminal subdomain"/>
    <property type="match status" value="1"/>
</dbReference>
<keyword evidence="4 9" id="KW-0808">Transferase</keyword>
<dbReference type="InterPro" id="IPR037159">
    <property type="entry name" value="RNA_POL_N_sf"/>
</dbReference>
<evidence type="ECO:0000259" key="11">
    <source>
        <dbReference type="SMART" id="SM01311"/>
    </source>
</evidence>
<accession>A0AAD9VTT0</accession>
<evidence type="ECO:0000313" key="12">
    <source>
        <dbReference type="EMBL" id="KAK2586474.1"/>
    </source>
</evidence>
<dbReference type="Pfam" id="PF14700">
    <property type="entry name" value="RPOL_N"/>
    <property type="match status" value="1"/>
</dbReference>
<evidence type="ECO:0000256" key="9">
    <source>
        <dbReference type="RuleBase" id="RU003805"/>
    </source>
</evidence>
<evidence type="ECO:0000256" key="1">
    <source>
        <dbReference type="ARBA" id="ARBA00009493"/>
    </source>
</evidence>
<evidence type="ECO:0000313" key="13">
    <source>
        <dbReference type="Proteomes" id="UP001258017"/>
    </source>
</evidence>
<dbReference type="Gene3D" id="1.10.287.280">
    <property type="match status" value="1"/>
</dbReference>
<reference evidence="12" key="2">
    <citation type="journal article" date="2023" name="Commun. Biol.">
        <title>Intrasexual cuticular hydrocarbon dimorphism in a wasp sheds light on hydrocarbon biosynthesis genes in Hymenoptera.</title>
        <authorList>
            <person name="Moris V.C."/>
            <person name="Podsiadlowski L."/>
            <person name="Martin S."/>
            <person name="Oeyen J.P."/>
            <person name="Donath A."/>
            <person name="Petersen M."/>
            <person name="Wilbrandt J."/>
            <person name="Misof B."/>
            <person name="Liedtke D."/>
            <person name="Thamm M."/>
            <person name="Scheiner R."/>
            <person name="Schmitt T."/>
            <person name="Niehuis O."/>
        </authorList>
    </citation>
    <scope>NUCLEOTIDE SEQUENCE</scope>
    <source>
        <strain evidence="12">GBR_01_08_01A</strain>
    </source>
</reference>
<proteinExistence type="inferred from homology"/>
<keyword evidence="6" id="KW-0809">Transit peptide</keyword>
<organism evidence="12 13">
    <name type="scientific">Odynerus spinipes</name>
    <dbReference type="NCBI Taxonomy" id="1348599"/>
    <lineage>
        <taxon>Eukaryota</taxon>
        <taxon>Metazoa</taxon>
        <taxon>Ecdysozoa</taxon>
        <taxon>Arthropoda</taxon>
        <taxon>Hexapoda</taxon>
        <taxon>Insecta</taxon>
        <taxon>Pterygota</taxon>
        <taxon>Neoptera</taxon>
        <taxon>Endopterygota</taxon>
        <taxon>Hymenoptera</taxon>
        <taxon>Apocrita</taxon>
        <taxon>Aculeata</taxon>
        <taxon>Vespoidea</taxon>
        <taxon>Vespidae</taxon>
        <taxon>Eumeninae</taxon>
        <taxon>Odynerus</taxon>
    </lineage>
</organism>
<dbReference type="InterPro" id="IPR002092">
    <property type="entry name" value="DNA-dir_Rpol_phage-type"/>
</dbReference>
<comment type="similarity">
    <text evidence="1 9">Belongs to the phage and mitochondrial RNA polymerase family.</text>
</comment>
<dbReference type="InterPro" id="IPR046950">
    <property type="entry name" value="DNA-dir_Rpol_C_phage-type"/>
</dbReference>
<dbReference type="PROSITE" id="PS00900">
    <property type="entry name" value="RNA_POL_PHAGE_1"/>
    <property type="match status" value="1"/>
</dbReference>
<dbReference type="Proteomes" id="UP001258017">
    <property type="component" value="Unassembled WGS sequence"/>
</dbReference>
<dbReference type="Gene3D" id="1.10.1320.10">
    <property type="entry name" value="DNA-directed RNA polymerase, N-terminal domain"/>
    <property type="match status" value="1"/>
</dbReference>
<name>A0AAD9VTT0_9HYME</name>
<dbReference type="EMBL" id="JAIFRP010000013">
    <property type="protein sequence ID" value="KAK2586474.1"/>
    <property type="molecule type" value="Genomic_DNA"/>
</dbReference>
<feature type="region of interest" description="Disordered" evidence="10">
    <location>
        <begin position="230"/>
        <end position="250"/>
    </location>
</feature>
<dbReference type="FunFam" id="1.10.150.20:FF:000031">
    <property type="entry name" value="DNA-directed RNA polymerase"/>
    <property type="match status" value="1"/>
</dbReference>
<dbReference type="GO" id="GO:0003899">
    <property type="term" value="F:DNA-directed RNA polymerase activity"/>
    <property type="evidence" value="ECO:0007669"/>
    <property type="project" value="UniProtKB-EC"/>
</dbReference>
<keyword evidence="7 9" id="KW-0804">Transcription</keyword>
<dbReference type="PANTHER" id="PTHR10102">
    <property type="entry name" value="DNA-DIRECTED RNA POLYMERASE, MITOCHONDRIAL"/>
    <property type="match status" value="1"/>
</dbReference>
<comment type="catalytic activity">
    <reaction evidence="8 9">
        <text>RNA(n) + a ribonucleoside 5'-triphosphate = RNA(n+1) + diphosphate</text>
        <dbReference type="Rhea" id="RHEA:21248"/>
        <dbReference type="Rhea" id="RHEA-COMP:14527"/>
        <dbReference type="Rhea" id="RHEA-COMP:17342"/>
        <dbReference type="ChEBI" id="CHEBI:33019"/>
        <dbReference type="ChEBI" id="CHEBI:61557"/>
        <dbReference type="ChEBI" id="CHEBI:140395"/>
        <dbReference type="EC" id="2.7.7.6"/>
    </reaction>
</comment>
<dbReference type="SUPFAM" id="SSF56672">
    <property type="entry name" value="DNA/RNA polymerases"/>
    <property type="match status" value="1"/>
</dbReference>
<dbReference type="GO" id="GO:0071897">
    <property type="term" value="P:DNA biosynthetic process"/>
    <property type="evidence" value="ECO:0007669"/>
    <property type="project" value="UniProtKB-ARBA"/>
</dbReference>
<keyword evidence="13" id="KW-1185">Reference proteome</keyword>
<reference evidence="12" key="1">
    <citation type="submission" date="2021-08" db="EMBL/GenBank/DDBJ databases">
        <authorList>
            <person name="Misof B."/>
            <person name="Oliver O."/>
            <person name="Podsiadlowski L."/>
            <person name="Donath A."/>
            <person name="Peters R."/>
            <person name="Mayer C."/>
            <person name="Rust J."/>
            <person name="Gunkel S."/>
            <person name="Lesny P."/>
            <person name="Martin S."/>
            <person name="Oeyen J.P."/>
            <person name="Petersen M."/>
            <person name="Panagiotis P."/>
            <person name="Wilbrandt J."/>
            <person name="Tanja T."/>
        </authorList>
    </citation>
    <scope>NUCLEOTIDE SEQUENCE</scope>
    <source>
        <strain evidence="12">GBR_01_08_01A</strain>
        <tissue evidence="12">Thorax + abdomen</tissue>
    </source>
</reference>
<evidence type="ECO:0000256" key="10">
    <source>
        <dbReference type="SAM" id="MobiDB-lite"/>
    </source>
</evidence>